<evidence type="ECO:0000256" key="1">
    <source>
        <dbReference type="ARBA" id="ARBA00004127"/>
    </source>
</evidence>
<feature type="transmembrane region" description="Helical" evidence="5">
    <location>
        <begin position="140"/>
        <end position="157"/>
    </location>
</feature>
<organism evidence="8 9">
    <name type="scientific">Pengzhenrongella frigida</name>
    <dbReference type="NCBI Taxonomy" id="1259133"/>
    <lineage>
        <taxon>Bacteria</taxon>
        <taxon>Bacillati</taxon>
        <taxon>Actinomycetota</taxon>
        <taxon>Actinomycetes</taxon>
        <taxon>Micrococcales</taxon>
        <taxon>Pengzhenrongella</taxon>
    </lineage>
</organism>
<evidence type="ECO:0000256" key="3">
    <source>
        <dbReference type="ARBA" id="ARBA00022989"/>
    </source>
</evidence>
<feature type="transmembrane region" description="Helical" evidence="5">
    <location>
        <begin position="86"/>
        <end position="104"/>
    </location>
</feature>
<feature type="transmembrane region" description="Helical" evidence="5">
    <location>
        <begin position="308"/>
        <end position="326"/>
    </location>
</feature>
<feature type="transmembrane region" description="Helical" evidence="5">
    <location>
        <begin position="47"/>
        <end position="66"/>
    </location>
</feature>
<dbReference type="GO" id="GO:0012505">
    <property type="term" value="C:endomembrane system"/>
    <property type="evidence" value="ECO:0007669"/>
    <property type="project" value="UniProtKB-SubCell"/>
</dbReference>
<dbReference type="HAMAP" id="MF_00445">
    <property type="entry name" value="NDH1_NuoN_1"/>
    <property type="match status" value="1"/>
</dbReference>
<dbReference type="GO" id="GO:0048038">
    <property type="term" value="F:quinone binding"/>
    <property type="evidence" value="ECO:0007669"/>
    <property type="project" value="UniProtKB-KW"/>
</dbReference>
<comment type="subcellular location">
    <subcellularLocation>
        <location evidence="5">Cell membrane</location>
        <topology evidence="5">Multi-pass membrane protein</topology>
    </subcellularLocation>
    <subcellularLocation>
        <location evidence="1">Endomembrane system</location>
        <topology evidence="1">Multi-pass membrane protein</topology>
    </subcellularLocation>
    <subcellularLocation>
        <location evidence="6">Membrane</location>
        <topology evidence="6">Multi-pass membrane protein</topology>
    </subcellularLocation>
</comment>
<dbReference type="InterPro" id="IPR001750">
    <property type="entry name" value="ND/Mrp_TM"/>
</dbReference>
<dbReference type="RefSeq" id="WP_130103801.1">
    <property type="nucleotide sequence ID" value="NZ_SDWW01000049.1"/>
</dbReference>
<evidence type="ECO:0000256" key="2">
    <source>
        <dbReference type="ARBA" id="ARBA00022692"/>
    </source>
</evidence>
<comment type="function">
    <text evidence="5">NDH-1 shuttles electrons from NADH, via FMN and iron-sulfur (Fe-S) centers, to quinones in the respiratory chain. The immediate electron acceptor for the enzyme in this species is believed to be a menaquinone. Couples the redox reaction to proton translocation (for every two electrons transferred, four hydrogen ions are translocated across the cytoplasmic membrane), and thus conserves the redox energy in a proton gradient.</text>
</comment>
<keyword evidence="4 5" id="KW-0472">Membrane</keyword>
<evidence type="ECO:0000256" key="5">
    <source>
        <dbReference type="HAMAP-Rule" id="MF_00445"/>
    </source>
</evidence>
<evidence type="ECO:0000256" key="6">
    <source>
        <dbReference type="RuleBase" id="RU000320"/>
    </source>
</evidence>
<dbReference type="NCBIfam" id="TIGR01770">
    <property type="entry name" value="NDH_I_N"/>
    <property type="match status" value="1"/>
</dbReference>
<evidence type="ECO:0000259" key="7">
    <source>
        <dbReference type="Pfam" id="PF00361"/>
    </source>
</evidence>
<dbReference type="EMBL" id="SDWW01000049">
    <property type="protein sequence ID" value="RYV49855.1"/>
    <property type="molecule type" value="Genomic_DNA"/>
</dbReference>
<keyword evidence="8" id="KW-0560">Oxidoreductase</keyword>
<dbReference type="GO" id="GO:0008137">
    <property type="term" value="F:NADH dehydrogenase (ubiquinone) activity"/>
    <property type="evidence" value="ECO:0007669"/>
    <property type="project" value="InterPro"/>
</dbReference>
<dbReference type="NCBIfam" id="NF004441">
    <property type="entry name" value="PRK05777.1-4"/>
    <property type="match status" value="1"/>
</dbReference>
<feature type="transmembrane region" description="Helical" evidence="5">
    <location>
        <begin position="333"/>
        <end position="354"/>
    </location>
</feature>
<dbReference type="InterPro" id="IPR010096">
    <property type="entry name" value="NADH-Q_OxRdtase_suN/2"/>
</dbReference>
<evidence type="ECO:0000256" key="4">
    <source>
        <dbReference type="ARBA" id="ARBA00023136"/>
    </source>
</evidence>
<dbReference type="Pfam" id="PF00361">
    <property type="entry name" value="Proton_antipo_M"/>
    <property type="match status" value="1"/>
</dbReference>
<keyword evidence="5" id="KW-1278">Translocase</keyword>
<comment type="catalytic activity">
    <reaction evidence="5">
        <text>a quinone + NADH + 5 H(+)(in) = a quinol + NAD(+) + 4 H(+)(out)</text>
        <dbReference type="Rhea" id="RHEA:57888"/>
        <dbReference type="ChEBI" id="CHEBI:15378"/>
        <dbReference type="ChEBI" id="CHEBI:24646"/>
        <dbReference type="ChEBI" id="CHEBI:57540"/>
        <dbReference type="ChEBI" id="CHEBI:57945"/>
        <dbReference type="ChEBI" id="CHEBI:132124"/>
    </reaction>
</comment>
<feature type="transmembrane region" description="Helical" evidence="5">
    <location>
        <begin position="409"/>
        <end position="436"/>
    </location>
</feature>
<feature type="transmembrane region" description="Helical" evidence="5">
    <location>
        <begin position="237"/>
        <end position="256"/>
    </location>
</feature>
<comment type="similarity">
    <text evidence="5">Belongs to the complex I subunit 2 family.</text>
</comment>
<reference evidence="8 9" key="1">
    <citation type="submission" date="2019-01" db="EMBL/GenBank/DDBJ databases">
        <title>Novel species of Cellulomonas.</title>
        <authorList>
            <person name="Liu Q."/>
            <person name="Xin Y.-H."/>
        </authorList>
    </citation>
    <scope>NUCLEOTIDE SEQUENCE [LARGE SCALE GENOMIC DNA]</scope>
    <source>
        <strain evidence="8 9">HLT2-17</strain>
    </source>
</reference>
<dbReference type="GO" id="GO:0005886">
    <property type="term" value="C:plasma membrane"/>
    <property type="evidence" value="ECO:0007669"/>
    <property type="project" value="UniProtKB-SubCell"/>
</dbReference>
<keyword evidence="5" id="KW-1003">Cell membrane</keyword>
<feature type="transmembrane region" description="Helical" evidence="5">
    <location>
        <begin position="195"/>
        <end position="217"/>
    </location>
</feature>
<keyword evidence="5" id="KW-0813">Transport</keyword>
<dbReference type="PANTHER" id="PTHR22773">
    <property type="entry name" value="NADH DEHYDROGENASE"/>
    <property type="match status" value="1"/>
</dbReference>
<name>A0A4Q5MWD5_9MICO</name>
<sequence>MTGGFTAPQIDWAQLAPIIIVLGAGVVGVLVEAFVPRGVRRNVQLALTLLASAGALIAVAALWSGVRETGGTSVVGGSILLDGPALVIQGVVAALTLIALLVVADRTETGESAFAPAAAAVPGSDYEQLARRAGLEQTEVFPLIMFAAGGMMIFPAAGDLLTMFVALEVLSLPLYLLSGLARRRRLLSQEAAMKYFLLGAFASAFFLFGVGLLYGFAGSVRLDAIAEATTTVVGLDPLMLAGVAMLLVGLLFKIGAVPFHSWTPDVYQGAPTPITGFMAACTKAAAFGALLRVVYVVVPSIVWDLRPALWAVVILTMAVGTLVALVQTDVKRILAYSAIAHTGFILTGVVALTSSGITSVLFYVLAYGAASIGIFAIVTLVREVGPDGVVLGEATHLSQWTGLGRSNPWLAVTFSLFLLSFAGIPLTAGFIAKFTAFSAAVEGGATPLAIAGAVASAIAVFFYVRIIVLMFFTDAPRAGDRTGAEVTVVKSEGLTTVAIALTALLTVLLGVFPSPVLDLMAQAAKFIP</sequence>
<dbReference type="Proteomes" id="UP000293764">
    <property type="component" value="Unassembled WGS sequence"/>
</dbReference>
<dbReference type="AlphaFoldDB" id="A0A4Q5MWD5"/>
<keyword evidence="3 5" id="KW-1133">Transmembrane helix</keyword>
<comment type="subunit">
    <text evidence="5">NDH-1 is composed of 14 different subunits. Subunits NuoA, H, J, K, L, M, N constitute the membrane sector of the complex.</text>
</comment>
<feature type="transmembrane region" description="Helical" evidence="5">
    <location>
        <begin position="448"/>
        <end position="472"/>
    </location>
</feature>
<proteinExistence type="inferred from homology"/>
<feature type="transmembrane region" description="Helical" evidence="5">
    <location>
        <begin position="493"/>
        <end position="512"/>
    </location>
</feature>
<keyword evidence="2 5" id="KW-0812">Transmembrane</keyword>
<comment type="caution">
    <text evidence="8">The sequence shown here is derived from an EMBL/GenBank/DDBJ whole genome shotgun (WGS) entry which is preliminary data.</text>
</comment>
<keyword evidence="5" id="KW-0520">NAD</keyword>
<feature type="domain" description="NADH:quinone oxidoreductase/Mrp antiporter transmembrane" evidence="7">
    <location>
        <begin position="157"/>
        <end position="458"/>
    </location>
</feature>
<dbReference type="OrthoDB" id="9811718at2"/>
<feature type="transmembrane region" description="Helical" evidence="5">
    <location>
        <begin position="12"/>
        <end position="35"/>
    </location>
</feature>
<protein>
    <recommendedName>
        <fullName evidence="5">NADH-quinone oxidoreductase subunit N</fullName>
        <ecNumber evidence="5">7.1.1.-</ecNumber>
    </recommendedName>
    <alternativeName>
        <fullName evidence="5">NADH dehydrogenase I subunit N</fullName>
    </alternativeName>
    <alternativeName>
        <fullName evidence="5">NDH-1 subunit N</fullName>
    </alternativeName>
</protein>
<evidence type="ECO:0000313" key="8">
    <source>
        <dbReference type="EMBL" id="RYV49855.1"/>
    </source>
</evidence>
<dbReference type="GO" id="GO:0042773">
    <property type="term" value="P:ATP synthesis coupled electron transport"/>
    <property type="evidence" value="ECO:0007669"/>
    <property type="project" value="InterPro"/>
</dbReference>
<keyword evidence="9" id="KW-1185">Reference proteome</keyword>
<dbReference type="EC" id="7.1.1.-" evidence="5"/>
<accession>A0A4Q5MWD5</accession>
<dbReference type="GO" id="GO:0050136">
    <property type="term" value="F:NADH dehydrogenase (quinone) (non-electrogenic) activity"/>
    <property type="evidence" value="ECO:0007669"/>
    <property type="project" value="UniProtKB-UniRule"/>
</dbReference>
<feature type="transmembrane region" description="Helical" evidence="5">
    <location>
        <begin position="163"/>
        <end position="183"/>
    </location>
</feature>
<feature type="transmembrane region" description="Helical" evidence="5">
    <location>
        <begin position="277"/>
        <end position="302"/>
    </location>
</feature>
<feature type="transmembrane region" description="Helical" evidence="5">
    <location>
        <begin position="360"/>
        <end position="381"/>
    </location>
</feature>
<gene>
    <name evidence="5 8" type="primary">nuoN</name>
    <name evidence="8" type="ORF">EUA98_16545</name>
</gene>
<evidence type="ECO:0000313" key="9">
    <source>
        <dbReference type="Proteomes" id="UP000293764"/>
    </source>
</evidence>
<keyword evidence="5" id="KW-0874">Quinone</keyword>